<gene>
    <name evidence="1" type="ORF">A3C26_00005</name>
</gene>
<protein>
    <recommendedName>
        <fullName evidence="3">PIN domain-containing protein</fullName>
    </recommendedName>
</protein>
<proteinExistence type="predicted"/>
<name>A0A1F5JBR1_9BACT</name>
<dbReference type="AlphaFoldDB" id="A0A1F5JBR1"/>
<dbReference type="EMBL" id="MFCX01000016">
    <property type="protein sequence ID" value="OGE26086.1"/>
    <property type="molecule type" value="Genomic_DNA"/>
</dbReference>
<evidence type="ECO:0000313" key="1">
    <source>
        <dbReference type="EMBL" id="OGE26086.1"/>
    </source>
</evidence>
<reference evidence="1 2" key="1">
    <citation type="journal article" date="2016" name="Nat. Commun.">
        <title>Thousands of microbial genomes shed light on interconnected biogeochemical processes in an aquifer system.</title>
        <authorList>
            <person name="Anantharaman K."/>
            <person name="Brown C.T."/>
            <person name="Hug L.A."/>
            <person name="Sharon I."/>
            <person name="Castelle C.J."/>
            <person name="Probst A.J."/>
            <person name="Thomas B.C."/>
            <person name="Singh A."/>
            <person name="Wilkins M.J."/>
            <person name="Karaoz U."/>
            <person name="Brodie E.L."/>
            <person name="Williams K.H."/>
            <person name="Hubbard S.S."/>
            <person name="Banfield J.F."/>
        </authorList>
    </citation>
    <scope>NUCLEOTIDE SEQUENCE [LARGE SCALE GENOMIC DNA]</scope>
</reference>
<dbReference type="Proteomes" id="UP000177042">
    <property type="component" value="Unassembled WGS sequence"/>
</dbReference>
<organism evidence="1 2">
    <name type="scientific">Candidatus Daviesbacteria bacterium RIFCSPHIGHO2_02_FULL_39_12</name>
    <dbReference type="NCBI Taxonomy" id="1797770"/>
    <lineage>
        <taxon>Bacteria</taxon>
        <taxon>Candidatus Daviesiibacteriota</taxon>
    </lineage>
</organism>
<comment type="caution">
    <text evidence="1">The sequence shown here is derived from an EMBL/GenBank/DDBJ whole genome shotgun (WGS) entry which is preliminary data.</text>
</comment>
<sequence length="62" mass="6940">MNTLVVDSSVIVKWINQTKEENIEKADEILQSALDGNIELVAPELYQTQNERVKNGRGNSVP</sequence>
<evidence type="ECO:0008006" key="3">
    <source>
        <dbReference type="Google" id="ProtNLM"/>
    </source>
</evidence>
<accession>A0A1F5JBR1</accession>
<evidence type="ECO:0000313" key="2">
    <source>
        <dbReference type="Proteomes" id="UP000177042"/>
    </source>
</evidence>